<evidence type="ECO:0000259" key="3">
    <source>
        <dbReference type="Pfam" id="PF02481"/>
    </source>
</evidence>
<feature type="region of interest" description="Disordered" evidence="2">
    <location>
        <begin position="1"/>
        <end position="34"/>
    </location>
</feature>
<organism evidence="4 5">
    <name type="scientific">Rothia aeria</name>
    <dbReference type="NCBI Taxonomy" id="172042"/>
    <lineage>
        <taxon>Bacteria</taxon>
        <taxon>Bacillati</taxon>
        <taxon>Actinomycetota</taxon>
        <taxon>Actinomycetes</taxon>
        <taxon>Micrococcales</taxon>
        <taxon>Micrococcaceae</taxon>
        <taxon>Rothia</taxon>
    </lineage>
</organism>
<dbReference type="PANTHER" id="PTHR43022:SF1">
    <property type="entry name" value="PROTEIN SMF"/>
    <property type="match status" value="1"/>
</dbReference>
<dbReference type="RefSeq" id="WP_128087705.1">
    <property type="nucleotide sequence ID" value="NZ_CBDEQU010000074.1"/>
</dbReference>
<dbReference type="GeneID" id="93860963"/>
<evidence type="ECO:0000256" key="1">
    <source>
        <dbReference type="ARBA" id="ARBA00006525"/>
    </source>
</evidence>
<dbReference type="Gene3D" id="3.40.50.450">
    <property type="match status" value="1"/>
</dbReference>
<dbReference type="InterPro" id="IPR057666">
    <property type="entry name" value="DrpA_SLOG"/>
</dbReference>
<evidence type="ECO:0000256" key="2">
    <source>
        <dbReference type="SAM" id="MobiDB-lite"/>
    </source>
</evidence>
<dbReference type="PANTHER" id="PTHR43022">
    <property type="entry name" value="PROTEIN SMF"/>
    <property type="match status" value="1"/>
</dbReference>
<sequence length="517" mass="56420">MHTNNRAVQQETRDHNTETQPSTGVPAPQEPALNISGLDTTALMRLCVHRRRLLQELGGRRIPDGVQEDPWRWALHPQAEAEPPQLFDPHLPAEALEKQGIEYLRLCRALMMRLAEPADNIVAQALTAFGPAFTAHVLASGGRIPHSVWENGEPDPVLHAILMQRSPRYRPGEHETTREELEKALAARSKRWARRALNPVREYELALACGAWLAIPEDDDYPRSLDDLGPAAPYGLWGKGERSKLRVLADHHHSSIALVGSRDATQYGQAITAHLSSELAEHGCTIISGGAYGVDIAAHRAALGAGTGKLPTVALMAGGLDHFYPAQNTATLQVIARDALVLSEVSIGNTPTRWRFLERNRLIAALAAHTVVAEARWRSGALNTAHHALEIGREVWAVPGQIDAPNSVGCNRLIRDAHAQILTEAQDLLEAGAGFDAEREDAAQDAGEQYLTDSLTEAQNRLWDSLAVTAYRTVDDIAVRVGLDARTVMLQLGALDRLGLAQSNGQGWRKVRLKTAA</sequence>
<evidence type="ECO:0000313" key="4">
    <source>
        <dbReference type="EMBL" id="BAV87917.1"/>
    </source>
</evidence>
<dbReference type="EMBL" id="AP017895">
    <property type="protein sequence ID" value="BAV87917.1"/>
    <property type="molecule type" value="Genomic_DNA"/>
</dbReference>
<gene>
    <name evidence="4" type="ORF">RA11412_1618</name>
</gene>
<dbReference type="Pfam" id="PF02481">
    <property type="entry name" value="DNA_processg_A"/>
    <property type="match status" value="1"/>
</dbReference>
<dbReference type="KEGG" id="raj:RA11412_1618"/>
<comment type="similarity">
    <text evidence="1">Belongs to the DprA/Smf family.</text>
</comment>
<proteinExistence type="inferred from homology"/>
<dbReference type="Proteomes" id="UP000250241">
    <property type="component" value="Chromosome"/>
</dbReference>
<feature type="compositionally biased region" description="Polar residues" evidence="2">
    <location>
        <begin position="1"/>
        <end position="10"/>
    </location>
</feature>
<protein>
    <submittedName>
        <fullName evidence="4">Rossmann fold nucleotide-binding protein Smf</fullName>
    </submittedName>
</protein>
<dbReference type="GO" id="GO:0009294">
    <property type="term" value="P:DNA-mediated transformation"/>
    <property type="evidence" value="ECO:0007669"/>
    <property type="project" value="InterPro"/>
</dbReference>
<feature type="domain" description="Smf/DprA SLOG" evidence="3">
    <location>
        <begin position="214"/>
        <end position="431"/>
    </location>
</feature>
<dbReference type="AlphaFoldDB" id="A0A2Z5QZP3"/>
<name>A0A2Z5QZP3_9MICC</name>
<accession>A0A2Z5QZP3</accession>
<dbReference type="SUPFAM" id="SSF102405">
    <property type="entry name" value="MCP/YpsA-like"/>
    <property type="match status" value="1"/>
</dbReference>
<dbReference type="InterPro" id="IPR003488">
    <property type="entry name" value="DprA"/>
</dbReference>
<dbReference type="NCBIfam" id="TIGR00732">
    <property type="entry name" value="dprA"/>
    <property type="match status" value="1"/>
</dbReference>
<reference evidence="4 5" key="1">
    <citation type="submission" date="2016-10" db="EMBL/GenBank/DDBJ databases">
        <title>Genome sequence of Rothia aeria strain JCM11412.</title>
        <authorList>
            <person name="Nambu T."/>
        </authorList>
    </citation>
    <scope>NUCLEOTIDE SEQUENCE [LARGE SCALE GENOMIC DNA]</scope>
    <source>
        <strain evidence="4 5">JCM 11412</strain>
    </source>
</reference>
<evidence type="ECO:0000313" key="5">
    <source>
        <dbReference type="Proteomes" id="UP000250241"/>
    </source>
</evidence>
<keyword evidence="5" id="KW-1185">Reference proteome</keyword>